<evidence type="ECO:0000313" key="2">
    <source>
        <dbReference type="EMBL" id="CAB0015901.1"/>
    </source>
</evidence>
<feature type="compositionally biased region" description="Low complexity" evidence="1">
    <location>
        <begin position="63"/>
        <end position="80"/>
    </location>
</feature>
<feature type="compositionally biased region" description="Basic residues" evidence="1">
    <location>
        <begin position="209"/>
        <end position="219"/>
    </location>
</feature>
<keyword evidence="3" id="KW-1185">Reference proteome</keyword>
<feature type="region of interest" description="Disordered" evidence="1">
    <location>
        <begin position="404"/>
        <end position="425"/>
    </location>
</feature>
<feature type="region of interest" description="Disordered" evidence="1">
    <location>
        <begin position="515"/>
        <end position="540"/>
    </location>
</feature>
<evidence type="ECO:0000313" key="3">
    <source>
        <dbReference type="Proteomes" id="UP000479000"/>
    </source>
</evidence>
<feature type="compositionally biased region" description="Basic residues" evidence="1">
    <location>
        <begin position="350"/>
        <end position="359"/>
    </location>
</feature>
<dbReference type="EMBL" id="CADCXU010029724">
    <property type="protein sequence ID" value="CAB0015901.1"/>
    <property type="molecule type" value="Genomic_DNA"/>
</dbReference>
<feature type="compositionally biased region" description="Low complexity" evidence="1">
    <location>
        <begin position="109"/>
        <end position="132"/>
    </location>
</feature>
<dbReference type="OrthoDB" id="21085at2759"/>
<feature type="region of interest" description="Disordered" evidence="1">
    <location>
        <begin position="347"/>
        <end position="372"/>
    </location>
</feature>
<organism evidence="2 3">
    <name type="scientific">Nesidiocoris tenuis</name>
    <dbReference type="NCBI Taxonomy" id="355587"/>
    <lineage>
        <taxon>Eukaryota</taxon>
        <taxon>Metazoa</taxon>
        <taxon>Ecdysozoa</taxon>
        <taxon>Arthropoda</taxon>
        <taxon>Hexapoda</taxon>
        <taxon>Insecta</taxon>
        <taxon>Pterygota</taxon>
        <taxon>Neoptera</taxon>
        <taxon>Paraneoptera</taxon>
        <taxon>Hemiptera</taxon>
        <taxon>Heteroptera</taxon>
        <taxon>Panheteroptera</taxon>
        <taxon>Cimicomorpha</taxon>
        <taxon>Miridae</taxon>
        <taxon>Dicyphina</taxon>
        <taxon>Nesidiocoris</taxon>
    </lineage>
</organism>
<feature type="region of interest" description="Disordered" evidence="1">
    <location>
        <begin position="43"/>
        <end position="156"/>
    </location>
</feature>
<feature type="region of interest" description="Disordered" evidence="1">
    <location>
        <begin position="287"/>
        <end position="334"/>
    </location>
</feature>
<accession>A0A6H5HD41</accession>
<dbReference type="Proteomes" id="UP000479000">
    <property type="component" value="Unassembled WGS sequence"/>
</dbReference>
<reference evidence="2 3" key="1">
    <citation type="submission" date="2020-02" db="EMBL/GenBank/DDBJ databases">
        <authorList>
            <person name="Ferguson B K."/>
        </authorList>
    </citation>
    <scope>NUCLEOTIDE SEQUENCE [LARGE SCALE GENOMIC DNA]</scope>
</reference>
<feature type="compositionally biased region" description="Polar residues" evidence="1">
    <location>
        <begin position="43"/>
        <end position="62"/>
    </location>
</feature>
<protein>
    <submittedName>
        <fullName evidence="2">Uncharacterized protein</fullName>
    </submittedName>
</protein>
<proteinExistence type="predicted"/>
<sequence length="662" mass="73201">MTIEKIELIFTIHQISNRRSKLAEPLLTIYVQFWRYPMANPRPMQSVSEPSTQQVSEATTTGLNSSLPSSQASSLSSFGSENCKSTSSPPPSFGLLPAKTPPPPPPRWSKPAPNFTVTTTVTFSMTETTTSSSPPPIQLEPSSSSKHGSICDSESLPSIASGTATLESNRGVSVKSPMSEPALGGGILSPVGSDTRSAVLSPVSDSKPPHRRSKRHKESRHYQESDILESPDVYYRSSVADKVSDYEDIWGPESLTTFKPRSSPFTSPEEMAAVSRRVPDILDRIAAPCPAPRTSLVSPQGTQARGYPSPHTPSQPQTPTEQAPANNKQSSPFYCEPADAIKSALEVTRRRNRTTHRNNRHSDPATLTQWPSIAPPGVLERIDSKAMKKSLNRSMKILEVQRNRSALTGSSHRWSSRRASRPQLPGESPFKSLLLRDHFLRTLGQLKVGNLTGERGRLAARRRTGQHGPNQEFPRKTRPIPLKFPKDQASFSCSRREAAVEGAIRNAAVRDLDPRPVPVYRQPAGSSSDSRHNKSDRSFYPTRIFSPSKRKIFSILIVYPNPKKSGRRFSKRFIVVQFAISSDSRFLSPVFLPAHSEDLIPSPIPVPCMANPCRWLSSNGCQGDGVRRCTCSSAACKMAEGNYEENRQARFFASFRRNRVRY</sequence>
<feature type="region of interest" description="Disordered" evidence="1">
    <location>
        <begin position="169"/>
        <end position="226"/>
    </location>
</feature>
<feature type="compositionally biased region" description="Pro residues" evidence="1">
    <location>
        <begin position="99"/>
        <end position="108"/>
    </location>
</feature>
<feature type="compositionally biased region" description="Low complexity" evidence="1">
    <location>
        <begin position="308"/>
        <end position="325"/>
    </location>
</feature>
<gene>
    <name evidence="2" type="ORF">NTEN_LOCUS20241</name>
</gene>
<name>A0A6H5HD41_9HEMI</name>
<evidence type="ECO:0000256" key="1">
    <source>
        <dbReference type="SAM" id="MobiDB-lite"/>
    </source>
</evidence>
<dbReference type="AlphaFoldDB" id="A0A6H5HD41"/>
<feature type="region of interest" description="Disordered" evidence="1">
    <location>
        <begin position="463"/>
        <end position="486"/>
    </location>
</feature>